<sequence length="59" mass="6674">MPAVPADLLKRKKEFNDKLERIKRELEAKQTGGKTNNITLEAAMKNSFAIMEKSLAKKV</sequence>
<evidence type="ECO:0000313" key="1">
    <source>
        <dbReference type="EMBL" id="QHT25954.1"/>
    </source>
</evidence>
<accession>A0A6C0EA53</accession>
<protein>
    <submittedName>
        <fullName evidence="1">Uncharacterized protein</fullName>
    </submittedName>
</protein>
<dbReference type="EMBL" id="MN739776">
    <property type="protein sequence ID" value="QHT25954.1"/>
    <property type="molecule type" value="Genomic_DNA"/>
</dbReference>
<reference evidence="1" key="1">
    <citation type="journal article" date="2020" name="Nature">
        <title>Giant virus diversity and host interactions through global metagenomics.</title>
        <authorList>
            <person name="Schulz F."/>
            <person name="Roux S."/>
            <person name="Paez-Espino D."/>
            <person name="Jungbluth S."/>
            <person name="Walsh D.A."/>
            <person name="Denef V.J."/>
            <person name="McMahon K.D."/>
            <person name="Konstantinidis K.T."/>
            <person name="Eloe-Fadrosh E.A."/>
            <person name="Kyrpides N.C."/>
            <person name="Woyke T."/>
        </authorList>
    </citation>
    <scope>NUCLEOTIDE SEQUENCE</scope>
    <source>
        <strain evidence="1">GVMAG-M-3300023179-27</strain>
    </source>
</reference>
<name>A0A6C0EA53_9ZZZZ</name>
<proteinExistence type="predicted"/>
<organism evidence="1">
    <name type="scientific">viral metagenome</name>
    <dbReference type="NCBI Taxonomy" id="1070528"/>
    <lineage>
        <taxon>unclassified sequences</taxon>
        <taxon>metagenomes</taxon>
        <taxon>organismal metagenomes</taxon>
    </lineage>
</organism>
<dbReference type="AlphaFoldDB" id="A0A6C0EA53"/>